<protein>
    <submittedName>
        <fullName evidence="2">Uncharacterized protein</fullName>
    </submittedName>
</protein>
<accession>A0ABQ7ZHB7</accession>
<comment type="caution">
    <text evidence="2">The sequence shown here is derived from an EMBL/GenBank/DDBJ whole genome shotgun (WGS) entry which is preliminary data.</text>
</comment>
<reference evidence="2 3" key="1">
    <citation type="submission" date="2021-05" db="EMBL/GenBank/DDBJ databases">
        <title>Genome Assembly of Synthetic Allotetraploid Brassica napus Reveals Homoeologous Exchanges between Subgenomes.</title>
        <authorList>
            <person name="Davis J.T."/>
        </authorList>
    </citation>
    <scope>NUCLEOTIDE SEQUENCE [LARGE SCALE GENOMIC DNA]</scope>
    <source>
        <strain evidence="3">cv. Da-Ae</strain>
        <tissue evidence="2">Seedling</tissue>
    </source>
</reference>
<gene>
    <name evidence="2" type="ORF">HID58_067023</name>
</gene>
<keyword evidence="1" id="KW-1133">Transmembrane helix</keyword>
<keyword evidence="3" id="KW-1185">Reference proteome</keyword>
<proteinExistence type="predicted"/>
<keyword evidence="1" id="KW-0472">Membrane</keyword>
<feature type="transmembrane region" description="Helical" evidence="1">
    <location>
        <begin position="87"/>
        <end position="110"/>
    </location>
</feature>
<dbReference type="Proteomes" id="UP000824890">
    <property type="component" value="Unassembled WGS sequence"/>
</dbReference>
<evidence type="ECO:0000256" key="1">
    <source>
        <dbReference type="SAM" id="Phobius"/>
    </source>
</evidence>
<name>A0ABQ7ZHB7_BRANA</name>
<feature type="transmembrane region" description="Helical" evidence="1">
    <location>
        <begin position="20"/>
        <end position="40"/>
    </location>
</feature>
<evidence type="ECO:0000313" key="2">
    <source>
        <dbReference type="EMBL" id="KAH0879629.1"/>
    </source>
</evidence>
<dbReference type="EMBL" id="JAGKQM010000015">
    <property type="protein sequence ID" value="KAH0879629.1"/>
    <property type="molecule type" value="Genomic_DNA"/>
</dbReference>
<feature type="transmembrane region" description="Helical" evidence="1">
    <location>
        <begin position="61"/>
        <end position="81"/>
    </location>
</feature>
<keyword evidence="1" id="KW-0812">Transmembrane</keyword>
<organism evidence="2 3">
    <name type="scientific">Brassica napus</name>
    <name type="common">Rape</name>
    <dbReference type="NCBI Taxonomy" id="3708"/>
    <lineage>
        <taxon>Eukaryota</taxon>
        <taxon>Viridiplantae</taxon>
        <taxon>Streptophyta</taxon>
        <taxon>Embryophyta</taxon>
        <taxon>Tracheophyta</taxon>
        <taxon>Spermatophyta</taxon>
        <taxon>Magnoliopsida</taxon>
        <taxon>eudicotyledons</taxon>
        <taxon>Gunneridae</taxon>
        <taxon>Pentapetalae</taxon>
        <taxon>rosids</taxon>
        <taxon>malvids</taxon>
        <taxon>Brassicales</taxon>
        <taxon>Brassicaceae</taxon>
        <taxon>Brassiceae</taxon>
        <taxon>Brassica</taxon>
    </lineage>
</organism>
<sequence length="166" mass="18877">MCILIPYYAELHLVGLGKNLVVIDVVFLVAGLPSIVSVRLGFQDRGFGDPTSMLFFTARGWLHGFLISFCLFLSLCSLISLHLSSLITSLVALSFAIFATPVVLKLKFWFLGGWLVFSPTQMFYLLLMHRLICSFVVLHWHEYLVCACLVCESRYSMLQIFTMFYV</sequence>
<evidence type="ECO:0000313" key="3">
    <source>
        <dbReference type="Proteomes" id="UP000824890"/>
    </source>
</evidence>